<dbReference type="Proteomes" id="UP000284702">
    <property type="component" value="Unassembled WGS sequence"/>
</dbReference>
<feature type="region of interest" description="Disordered" evidence="1">
    <location>
        <begin position="84"/>
        <end position="111"/>
    </location>
</feature>
<protein>
    <recommendedName>
        <fullName evidence="4">No apical meristem-associated C-terminal domain-containing protein</fullName>
    </recommendedName>
</protein>
<evidence type="ECO:0000313" key="2">
    <source>
        <dbReference type="EMBL" id="RQM12263.1"/>
    </source>
</evidence>
<dbReference type="EMBL" id="MZMZ02005855">
    <property type="protein sequence ID" value="RQM12263.1"/>
    <property type="molecule type" value="Genomic_DNA"/>
</dbReference>
<organism evidence="2 3">
    <name type="scientific">Aphanomyces astaci</name>
    <name type="common">Crayfish plague agent</name>
    <dbReference type="NCBI Taxonomy" id="112090"/>
    <lineage>
        <taxon>Eukaryota</taxon>
        <taxon>Sar</taxon>
        <taxon>Stramenopiles</taxon>
        <taxon>Oomycota</taxon>
        <taxon>Saprolegniomycetes</taxon>
        <taxon>Saprolegniales</taxon>
        <taxon>Verrucalvaceae</taxon>
        <taxon>Aphanomyces</taxon>
    </lineage>
</organism>
<reference evidence="2" key="1">
    <citation type="submission" date="2018-07" db="EMBL/GenBank/DDBJ databases">
        <title>Annotation of Aphanomyces astaci genome assembly.</title>
        <authorList>
            <person name="Studholme D.J."/>
        </authorList>
    </citation>
    <scope>NUCLEOTIDE SEQUENCE [LARGE SCALE GENOMIC DNA]</scope>
    <source>
        <strain evidence="2">Pc</strain>
    </source>
</reference>
<evidence type="ECO:0008006" key="4">
    <source>
        <dbReference type="Google" id="ProtNLM"/>
    </source>
</evidence>
<gene>
    <name evidence="2" type="ORF">B5M09_013689</name>
</gene>
<evidence type="ECO:0000313" key="3">
    <source>
        <dbReference type="Proteomes" id="UP000284702"/>
    </source>
</evidence>
<comment type="caution">
    <text evidence="2">The sequence shown here is derived from an EMBL/GenBank/DDBJ whole genome shotgun (WGS) entry which is preliminary data.</text>
</comment>
<proteinExistence type="predicted"/>
<dbReference type="VEuPathDB" id="FungiDB:H257_11495"/>
<evidence type="ECO:0000256" key="1">
    <source>
        <dbReference type="SAM" id="MobiDB-lite"/>
    </source>
</evidence>
<accession>A0A425C5G8</accession>
<keyword evidence="3" id="KW-1185">Reference proteome</keyword>
<name>A0A425C5G8_APHAT</name>
<sequence>MTGFDSIHGADQKAAPYWSKIYVAFVELSGSTDRTEKAIRNQWGKMQAQFNLFIGVHATIVAVERSGWVPDDYINASLDLAKGSQNESCDTEGGDDPDQHDRPLGTKSAKRAKLVQCADDDRRARSIEVKEALVKSQVHRNKLIEEQNLVALITMTAPPGDEVAAKILDLKKRQALRMLEEDSFET</sequence>
<dbReference type="AlphaFoldDB" id="A0A425C5G8"/>